<name>A0A511AXL6_9PROT</name>
<proteinExistence type="predicted"/>
<dbReference type="AlphaFoldDB" id="A0A511AXL6"/>
<comment type="caution">
    <text evidence="2">The sequence shown here is derived from an EMBL/GenBank/DDBJ whole genome shotgun (WGS) entry which is preliminary data.</text>
</comment>
<dbReference type="EMBL" id="BJUZ01000001">
    <property type="protein sequence ID" value="GEK92950.1"/>
    <property type="molecule type" value="Genomic_DNA"/>
</dbReference>
<dbReference type="Pfam" id="PF03929">
    <property type="entry name" value="PepSY_TM"/>
    <property type="match status" value="1"/>
</dbReference>
<feature type="transmembrane region" description="Helical" evidence="1">
    <location>
        <begin position="151"/>
        <end position="175"/>
    </location>
</feature>
<feature type="transmembrane region" description="Helical" evidence="1">
    <location>
        <begin position="196"/>
        <end position="219"/>
    </location>
</feature>
<keyword evidence="1" id="KW-0812">Transmembrane</keyword>
<protein>
    <submittedName>
        <fullName evidence="2">Peptidase</fullName>
    </submittedName>
</protein>
<gene>
    <name evidence="2" type="ORF">GWA01_07200</name>
</gene>
<sequence length="522" mass="57049">MKIRADILRMYKDIHSWVGITAGLALFVAFYAGAITMFESPLQNWATRPVPVSSVALEKTPELLAKIFAAQPQAMKSYSVIVHPTPEQPARVMWAALSGQERVSRHKVYAGMDADGNLEIVHQDPPEIANFINVLHQRVGLPFPRAISRPIMGIIALLYGLALISGTLILLPSLAKDLFALRISHNVKRLWLDVHNVLGFFSLPFHIVMAISSVVFAFHEPIFAVEHWMLGKSSALHPPQVRHGGTQQSHTVLLTPEAILQSLKVQVPEFEPDTLNYAQGRGGKLALRVAGHDPRYALRGPDSGFAGVDPYTGKIVSTDYLPGHQTPAFAVTTWFFSLHFGSFGGTPVRWLYFILGLAGAFLFYTGNLLWVESRRRRERKTGLLHDTRATTILASLTIGCTLGCVAGISASFAANSFLPGGGSYAAIESVYYAVFLFMIFLAFVVGVQSHKQLLLAIAGVFTIAVPVVDILARPAVFLRSGALSLDGTAFFLGAGLILTAMKIHLRTQKRRCVQSDLSASPR</sequence>
<dbReference type="PANTHER" id="PTHR34219:SF9">
    <property type="entry name" value="IRON-REGULATED INNER MEMBRANE PROTEIN"/>
    <property type="match status" value="1"/>
</dbReference>
<feature type="transmembrane region" description="Helical" evidence="1">
    <location>
        <begin position="16"/>
        <end position="38"/>
    </location>
</feature>
<feature type="transmembrane region" description="Helical" evidence="1">
    <location>
        <begin position="454"/>
        <end position="476"/>
    </location>
</feature>
<dbReference type="Proteomes" id="UP000321230">
    <property type="component" value="Unassembled WGS sequence"/>
</dbReference>
<dbReference type="OrthoDB" id="6307929at2"/>
<feature type="transmembrane region" description="Helical" evidence="1">
    <location>
        <begin position="430"/>
        <end position="447"/>
    </location>
</feature>
<keyword evidence="3" id="KW-1185">Reference proteome</keyword>
<feature type="transmembrane region" description="Helical" evidence="1">
    <location>
        <begin position="350"/>
        <end position="371"/>
    </location>
</feature>
<feature type="transmembrane region" description="Helical" evidence="1">
    <location>
        <begin position="392"/>
        <end position="418"/>
    </location>
</feature>
<keyword evidence="1" id="KW-1133">Transmembrane helix</keyword>
<accession>A0A511AXL6</accession>
<dbReference type="RefSeq" id="WP_146794096.1">
    <property type="nucleotide sequence ID" value="NZ_BARC01000004.1"/>
</dbReference>
<feature type="transmembrane region" description="Helical" evidence="1">
    <location>
        <begin position="482"/>
        <end position="501"/>
    </location>
</feature>
<keyword evidence="1" id="KW-0472">Membrane</keyword>
<evidence type="ECO:0000256" key="1">
    <source>
        <dbReference type="SAM" id="Phobius"/>
    </source>
</evidence>
<evidence type="ECO:0000313" key="3">
    <source>
        <dbReference type="Proteomes" id="UP000321230"/>
    </source>
</evidence>
<dbReference type="PANTHER" id="PTHR34219">
    <property type="entry name" value="IRON-REGULATED INNER MEMBRANE PROTEIN-RELATED"/>
    <property type="match status" value="1"/>
</dbReference>
<dbReference type="InterPro" id="IPR005625">
    <property type="entry name" value="PepSY-ass_TM"/>
</dbReference>
<reference evidence="2 3" key="1">
    <citation type="submission" date="2019-07" db="EMBL/GenBank/DDBJ databases">
        <title>Whole genome shotgun sequence of Gluconobacter wancherniae NBRC 103581.</title>
        <authorList>
            <person name="Hosoyama A."/>
            <person name="Uohara A."/>
            <person name="Ohji S."/>
            <person name="Ichikawa N."/>
        </authorList>
    </citation>
    <scope>NUCLEOTIDE SEQUENCE [LARGE SCALE GENOMIC DNA]</scope>
    <source>
        <strain evidence="2 3">NBRC 103581</strain>
    </source>
</reference>
<evidence type="ECO:0000313" key="2">
    <source>
        <dbReference type="EMBL" id="GEK92950.1"/>
    </source>
</evidence>
<organism evidence="2 3">
    <name type="scientific">Gluconobacter wancherniae NBRC 103581</name>
    <dbReference type="NCBI Taxonomy" id="656744"/>
    <lineage>
        <taxon>Bacteria</taxon>
        <taxon>Pseudomonadati</taxon>
        <taxon>Pseudomonadota</taxon>
        <taxon>Alphaproteobacteria</taxon>
        <taxon>Acetobacterales</taxon>
        <taxon>Acetobacteraceae</taxon>
        <taxon>Gluconobacter</taxon>
    </lineage>
</organism>